<dbReference type="PANTHER" id="PTHR22617:SF23">
    <property type="entry name" value="CHEMOTAXIS PROTEIN CHEW"/>
    <property type="match status" value="1"/>
</dbReference>
<dbReference type="EMBL" id="JAJBZT010000001">
    <property type="protein sequence ID" value="MCB6182100.1"/>
    <property type="molecule type" value="Genomic_DNA"/>
</dbReference>
<protein>
    <submittedName>
        <fullName evidence="2">Chemotaxis protein CheW</fullName>
    </submittedName>
</protein>
<dbReference type="InterPro" id="IPR036061">
    <property type="entry name" value="CheW-like_dom_sf"/>
</dbReference>
<accession>A0ABS8D1M8</accession>
<dbReference type="Pfam" id="PF01584">
    <property type="entry name" value="CheW"/>
    <property type="match status" value="1"/>
</dbReference>
<dbReference type="Gene3D" id="3.30.450.20">
    <property type="entry name" value="PAS domain"/>
    <property type="match status" value="1"/>
</dbReference>
<dbReference type="Gene3D" id="2.30.30.40">
    <property type="entry name" value="SH3 Domains"/>
    <property type="match status" value="1"/>
</dbReference>
<dbReference type="SUPFAM" id="SSF50341">
    <property type="entry name" value="CheW-like"/>
    <property type="match status" value="1"/>
</dbReference>
<proteinExistence type="predicted"/>
<evidence type="ECO:0000313" key="3">
    <source>
        <dbReference type="Proteomes" id="UP001165395"/>
    </source>
</evidence>
<dbReference type="Proteomes" id="UP001165395">
    <property type="component" value="Unassembled WGS sequence"/>
</dbReference>
<dbReference type="InterPro" id="IPR002545">
    <property type="entry name" value="CheW-lke_dom"/>
</dbReference>
<gene>
    <name evidence="2" type="ORF">LIN78_00825</name>
</gene>
<dbReference type="RefSeq" id="WP_227177538.1">
    <property type="nucleotide sequence ID" value="NZ_JAJBZT010000001.1"/>
</dbReference>
<evidence type="ECO:0000313" key="2">
    <source>
        <dbReference type="EMBL" id="MCB6182100.1"/>
    </source>
</evidence>
<reference evidence="2" key="1">
    <citation type="submission" date="2021-10" db="EMBL/GenBank/DDBJ databases">
        <title>The complete genome sequence of Leeia sp. TBRC 13508.</title>
        <authorList>
            <person name="Charoenyingcharoen P."/>
            <person name="Yukphan P."/>
        </authorList>
    </citation>
    <scope>NUCLEOTIDE SEQUENCE</scope>
    <source>
        <strain evidence="2">TBRC 13508</strain>
    </source>
</reference>
<sequence>MANYKGIDVHSNLRPYVPHMPIVEAYRESLQSLQAVWDTLNLLGQLSGTTSEVANTRAAFSGLTNDLLNSLAEQTLQKTIQQMASTSQVVIDILVRNLFERTADIGFLATDEELKKYISAPSSTSIGQRLTEYVKKYSVYDDVILLGAEGEVLTRLNGALPDLPCAEDWVIHAQQTSAPYVEYYGPSELFPDESEVLLYAYRVSQGRFASPGVLALSFRIHDELDRIFSQLQDESSHVVLGLLDSAGQVIAASDPWQLPKGAKLKVEQGKMQLIRFSGQAYLAYASQTRGYQGYQGPGWQGLVLMPLTLAFDQQDEESQLALSQEMRAAILANPKIFSTLLQGIPKKAEAIQRNLSRSIWNGTIRQTESSNAVNPAFSKILLSEISRNGQKMREVFTSSIGNLQHTVISSLMRDCQFQASLAIDIMDRNLYERANDCRWWALDPAIGHALEKETSQQKQRASLTSVLQYINQLYTVYENLLVFDVTGKVLAVSKPAVDELVGQHLDETWVNAALSLNGSQTYCVSDFVETPLYQGRSTYIYASSITDSVTKQVIGGIGIVFDSEPQFASMLSDILPRDEHGQVLDGAFACYVDANSKIISSTDWRYQAGEIFPVDVSMYTENVPSSHILTIDDVMYSMGVSLSTGYREYKGDQDPYRNTVYAFCCVRLGTAPNQHSHPTNLLPATTQTTSVRASIKQGLDVASFYLGTHWLGLPAVDIIEAIELQDATRLPNTPKHIYGALVYQDKTLPLFNLHAALGISQADDFEETAQVVIIKDGVGKYFGILVDALGDVPTVSLEDVTDVTNIYVGASSVLASIVKMENQQGMMLTMLSVESIAQQLAGAMLSSENEIANDCKKDVLLS</sequence>
<keyword evidence="3" id="KW-1185">Reference proteome</keyword>
<evidence type="ECO:0000259" key="1">
    <source>
        <dbReference type="PROSITE" id="PS50851"/>
    </source>
</evidence>
<dbReference type="SMART" id="SM00260">
    <property type="entry name" value="CheW"/>
    <property type="match status" value="1"/>
</dbReference>
<organism evidence="2 3">
    <name type="scientific">Leeia speluncae</name>
    <dbReference type="NCBI Taxonomy" id="2884804"/>
    <lineage>
        <taxon>Bacteria</taxon>
        <taxon>Pseudomonadati</taxon>
        <taxon>Pseudomonadota</taxon>
        <taxon>Betaproteobacteria</taxon>
        <taxon>Neisseriales</taxon>
        <taxon>Leeiaceae</taxon>
        <taxon>Leeia</taxon>
    </lineage>
</organism>
<dbReference type="Gene3D" id="2.40.50.180">
    <property type="entry name" value="CheA-289, Domain 4"/>
    <property type="match status" value="1"/>
</dbReference>
<dbReference type="CDD" id="cd00588">
    <property type="entry name" value="CheW_like"/>
    <property type="match status" value="1"/>
</dbReference>
<comment type="caution">
    <text evidence="2">The sequence shown here is derived from an EMBL/GenBank/DDBJ whole genome shotgun (WGS) entry which is preliminary data.</text>
</comment>
<dbReference type="InterPro" id="IPR039315">
    <property type="entry name" value="CheW"/>
</dbReference>
<dbReference type="PROSITE" id="PS50851">
    <property type="entry name" value="CHEW"/>
    <property type="match status" value="1"/>
</dbReference>
<dbReference type="PANTHER" id="PTHR22617">
    <property type="entry name" value="CHEMOTAXIS SENSOR HISTIDINE KINASE-RELATED"/>
    <property type="match status" value="1"/>
</dbReference>
<feature type="domain" description="CheW-like" evidence="1">
    <location>
        <begin position="698"/>
        <end position="842"/>
    </location>
</feature>
<name>A0ABS8D1M8_9NEIS</name>